<organism evidence="2 3">
    <name type="scientific">Tinamus guttatus</name>
    <name type="common">White-throated tinamou</name>
    <dbReference type="NCBI Taxonomy" id="94827"/>
    <lineage>
        <taxon>Eukaryota</taxon>
        <taxon>Metazoa</taxon>
        <taxon>Chordata</taxon>
        <taxon>Craniata</taxon>
        <taxon>Vertebrata</taxon>
        <taxon>Euteleostomi</taxon>
        <taxon>Archelosauria</taxon>
        <taxon>Archosauria</taxon>
        <taxon>Dinosauria</taxon>
        <taxon>Saurischia</taxon>
        <taxon>Theropoda</taxon>
        <taxon>Coelurosauria</taxon>
        <taxon>Aves</taxon>
        <taxon>Palaeognathae</taxon>
        <taxon>Tinamiformes</taxon>
        <taxon>Tinamidae</taxon>
        <taxon>Tinamus</taxon>
    </lineage>
</organism>
<sequence>MSNGHELSGSGSNQSQPKKFPPGSISSDSSSAVSLLTEENVKKLEKEYINSKEAFNKQKIEDYIKQSNLALSNEGTTRKSSGELFWDEEPEGSSSSFPTTRSK</sequence>
<feature type="region of interest" description="Disordered" evidence="1">
    <location>
        <begin position="1"/>
        <end position="35"/>
    </location>
</feature>
<feature type="region of interest" description="Disordered" evidence="1">
    <location>
        <begin position="68"/>
        <end position="103"/>
    </location>
</feature>
<dbReference type="AlphaFoldDB" id="A0A099YT77"/>
<feature type="non-terminal residue" evidence="2">
    <location>
        <position position="103"/>
    </location>
</feature>
<feature type="compositionally biased region" description="Polar residues" evidence="1">
    <location>
        <begin position="1"/>
        <end position="17"/>
    </location>
</feature>
<keyword evidence="3" id="KW-1185">Reference proteome</keyword>
<evidence type="ECO:0000256" key="1">
    <source>
        <dbReference type="SAM" id="MobiDB-lite"/>
    </source>
</evidence>
<accession>A0A099YT77</accession>
<dbReference type="Proteomes" id="UP000053641">
    <property type="component" value="Unassembled WGS sequence"/>
</dbReference>
<dbReference type="EMBL" id="KL884800">
    <property type="protein sequence ID" value="KGL72218.1"/>
    <property type="molecule type" value="Genomic_DNA"/>
</dbReference>
<protein>
    <submittedName>
        <fullName evidence="2">Uncharacterized protein</fullName>
    </submittedName>
</protein>
<gene>
    <name evidence="2" type="ORF">N309_03317</name>
</gene>
<reference evidence="2 3" key="1">
    <citation type="submission" date="2014-06" db="EMBL/GenBank/DDBJ databases">
        <title>Genome evolution of avian class.</title>
        <authorList>
            <person name="Zhang G."/>
            <person name="Li C."/>
        </authorList>
    </citation>
    <scope>NUCLEOTIDE SEQUENCE [LARGE SCALE GENOMIC DNA]</scope>
    <source>
        <strain evidence="2">BGI_N309</strain>
    </source>
</reference>
<feature type="compositionally biased region" description="Polar residues" evidence="1">
    <location>
        <begin position="92"/>
        <end position="103"/>
    </location>
</feature>
<name>A0A099YT77_TINGU</name>
<evidence type="ECO:0000313" key="2">
    <source>
        <dbReference type="EMBL" id="KGL72218.1"/>
    </source>
</evidence>
<proteinExistence type="predicted"/>
<dbReference type="STRING" id="94827.A0A099YT77"/>
<feature type="compositionally biased region" description="Low complexity" evidence="1">
    <location>
        <begin position="24"/>
        <end position="34"/>
    </location>
</feature>
<evidence type="ECO:0000313" key="3">
    <source>
        <dbReference type="Proteomes" id="UP000053641"/>
    </source>
</evidence>